<dbReference type="KEGG" id="fuv:JR347_04455"/>
<dbReference type="RefSeq" id="WP_205722849.1">
    <property type="nucleotide sequence ID" value="NZ_CP070608.1"/>
</dbReference>
<protein>
    <recommendedName>
        <fullName evidence="1">Haemolysin activator HlyB C-terminal domain-containing protein</fullName>
    </recommendedName>
</protein>
<evidence type="ECO:0000313" key="3">
    <source>
        <dbReference type="Proteomes" id="UP000662783"/>
    </source>
</evidence>
<evidence type="ECO:0000259" key="1">
    <source>
        <dbReference type="Pfam" id="PF03865"/>
    </source>
</evidence>
<dbReference type="Pfam" id="PF03865">
    <property type="entry name" value="ShlB"/>
    <property type="match status" value="1"/>
</dbReference>
<dbReference type="PANTHER" id="PTHR34597:SF3">
    <property type="entry name" value="OUTER MEMBRANE TRANSPORTER CDIB"/>
    <property type="match status" value="1"/>
</dbReference>
<organism evidence="2 3">
    <name type="scientific">Fulvivirga lutea</name>
    <dbReference type="NCBI Taxonomy" id="2810512"/>
    <lineage>
        <taxon>Bacteria</taxon>
        <taxon>Pseudomonadati</taxon>
        <taxon>Bacteroidota</taxon>
        <taxon>Cytophagia</taxon>
        <taxon>Cytophagales</taxon>
        <taxon>Fulvivirgaceae</taxon>
        <taxon>Fulvivirga</taxon>
    </lineage>
</organism>
<reference evidence="2" key="1">
    <citation type="submission" date="2021-02" db="EMBL/GenBank/DDBJ databases">
        <title>Fulvivirga sp. S481 isolated from sea water.</title>
        <authorList>
            <person name="Bae S.S."/>
            <person name="Baek K."/>
        </authorList>
    </citation>
    <scope>NUCLEOTIDE SEQUENCE</scope>
    <source>
        <strain evidence="2">S481</strain>
    </source>
</reference>
<dbReference type="GO" id="GO:0046819">
    <property type="term" value="P:protein secretion by the type V secretion system"/>
    <property type="evidence" value="ECO:0007669"/>
    <property type="project" value="TreeGrafter"/>
</dbReference>
<dbReference type="Proteomes" id="UP000662783">
    <property type="component" value="Chromosome"/>
</dbReference>
<feature type="domain" description="Haemolysin activator HlyB C-terminal" evidence="1">
    <location>
        <begin position="375"/>
        <end position="523"/>
    </location>
</feature>
<proteinExistence type="predicted"/>
<name>A0A975A1D4_9BACT</name>
<sequence>MRRLIVTIFFLTPYLGSPVFGQLVQTFNPTDSLLLSRYTKDLRKVGTDSIALHRLSQEVLNDLYSKGFLEAAFNIHHSDSIYQVNWVVGRQYQWAQLGPGNVPEYMLSKIGYRSKLYSNQPFNLQQLSKLFKGIIKESENNGRPFASIKLDSLSIEDGTFKATLHYNSGPQILFDQLMIIGTDKVKKKWLSSYLNIRPNQPFDQKLVDKIPNNIEHLNFVSLVSAPSVEFKNSKAEVIIELEENKSNSIDGIIGFLPNEQEDGKLLVTGQVYLGLNNLFNSGKSLNMEWQSLKPRTQLLDLQYRHPNLFRSNFDFQGNFYLFKEDSIFLNRSSQLSFIYSNYNSELGVFYRNNSSTTLATNTELQNINDLKVNYYGLNYSYGINSSFNTSKTGIFFYGEGAIGNKEIEREEISTSTQYLLKGHIKGQWKISKTFSIYNGMMAGQLVNDDLLRNDLFRLGGLKSIRGFNENFFFAEKYFINKTELRLYYQANSYLFLFYDQGFLDYDLPGERFNDNPLGIGAGIALKLSSGLLNLAYGLGKSNDQDFDTRLSKFHFGYIARF</sequence>
<accession>A0A975A1D4</accession>
<dbReference type="Gene3D" id="2.40.160.50">
    <property type="entry name" value="membrane protein fhac: a member of the omp85/tpsb transporter family"/>
    <property type="match status" value="1"/>
</dbReference>
<gene>
    <name evidence="2" type="ORF">JR347_04455</name>
</gene>
<dbReference type="InterPro" id="IPR005565">
    <property type="entry name" value="Hemolysn_activator_HlyB_C"/>
</dbReference>
<dbReference type="Gene3D" id="3.10.20.310">
    <property type="entry name" value="membrane protein fhac"/>
    <property type="match status" value="1"/>
</dbReference>
<dbReference type="GO" id="GO:0008320">
    <property type="term" value="F:protein transmembrane transporter activity"/>
    <property type="evidence" value="ECO:0007669"/>
    <property type="project" value="TreeGrafter"/>
</dbReference>
<dbReference type="AlphaFoldDB" id="A0A975A1D4"/>
<dbReference type="PANTHER" id="PTHR34597">
    <property type="entry name" value="SLR1661 PROTEIN"/>
    <property type="match status" value="1"/>
</dbReference>
<dbReference type="InterPro" id="IPR051544">
    <property type="entry name" value="TPS_OM_transporter"/>
</dbReference>
<evidence type="ECO:0000313" key="2">
    <source>
        <dbReference type="EMBL" id="QSE98334.1"/>
    </source>
</evidence>
<keyword evidence="3" id="KW-1185">Reference proteome</keyword>
<dbReference type="GO" id="GO:0098046">
    <property type="term" value="C:type V protein secretion system complex"/>
    <property type="evidence" value="ECO:0007669"/>
    <property type="project" value="TreeGrafter"/>
</dbReference>
<dbReference type="EMBL" id="CP070608">
    <property type="protein sequence ID" value="QSE98334.1"/>
    <property type="molecule type" value="Genomic_DNA"/>
</dbReference>